<keyword evidence="3" id="KW-1185">Reference proteome</keyword>
<name>A0A7W9PMN6_9NOCA</name>
<proteinExistence type="predicted"/>
<dbReference type="GO" id="GO:0003677">
    <property type="term" value="F:DNA binding"/>
    <property type="evidence" value="ECO:0007669"/>
    <property type="project" value="InterPro"/>
</dbReference>
<evidence type="ECO:0000313" key="2">
    <source>
        <dbReference type="EMBL" id="MBB5918308.1"/>
    </source>
</evidence>
<dbReference type="Gene3D" id="3.40.50.280">
    <property type="entry name" value="Cobalamin-binding domain"/>
    <property type="match status" value="1"/>
</dbReference>
<dbReference type="InterPro" id="IPR036594">
    <property type="entry name" value="Meth_synthase_dom"/>
</dbReference>
<reference evidence="2 3" key="1">
    <citation type="submission" date="2020-08" db="EMBL/GenBank/DDBJ databases">
        <title>Sequencing the genomes of 1000 actinobacteria strains.</title>
        <authorList>
            <person name="Klenk H.-P."/>
        </authorList>
    </citation>
    <scope>NUCLEOTIDE SEQUENCE [LARGE SCALE GENOMIC DNA]</scope>
    <source>
        <strain evidence="2 3">DSM 43582</strain>
    </source>
</reference>
<dbReference type="Gene3D" id="1.10.1660.10">
    <property type="match status" value="1"/>
</dbReference>
<feature type="domain" description="HTH merR-type" evidence="1">
    <location>
        <begin position="16"/>
        <end position="75"/>
    </location>
</feature>
<protein>
    <submittedName>
        <fullName evidence="2">Transposase-like protein</fullName>
    </submittedName>
</protein>
<sequence length="283" mass="29750">MADRSDRPDDADDPARFPIAEVARQVGVPVATLRSWNNRYGIGPAGHRSGHHRTYTHADVEALIRLVRLIRAGVPTRGAVATVYGSVLVERSEALVEAAFDLDTPTVTSLLDVHLRARGVVATWERLCRPALTGVAARQSAGESCIDVEHLLSWCVMSALHRITTTGPGTGSIVLACTPGEHHTLPLEAVRAALAERDVAARMLGADVPADALRAALTRHATTGRALLWAQDESTGSTSAAQAGIDCGAKVFVAGPGWRHLAPPRGAVTVDSLGAAVTALLDP</sequence>
<dbReference type="InterPro" id="IPR009061">
    <property type="entry name" value="DNA-bd_dom_put_sf"/>
</dbReference>
<dbReference type="InterPro" id="IPR000551">
    <property type="entry name" value="MerR-type_HTH_dom"/>
</dbReference>
<dbReference type="GO" id="GO:0006355">
    <property type="term" value="P:regulation of DNA-templated transcription"/>
    <property type="evidence" value="ECO:0007669"/>
    <property type="project" value="InterPro"/>
</dbReference>
<dbReference type="AlphaFoldDB" id="A0A7W9PMN6"/>
<organism evidence="2 3">
    <name type="scientific">Nocardia transvalensis</name>
    <dbReference type="NCBI Taxonomy" id="37333"/>
    <lineage>
        <taxon>Bacteria</taxon>
        <taxon>Bacillati</taxon>
        <taxon>Actinomycetota</taxon>
        <taxon>Actinomycetes</taxon>
        <taxon>Mycobacteriales</taxon>
        <taxon>Nocardiaceae</taxon>
        <taxon>Nocardia</taxon>
    </lineage>
</organism>
<comment type="caution">
    <text evidence="2">The sequence shown here is derived from an EMBL/GenBank/DDBJ whole genome shotgun (WGS) entry which is preliminary data.</text>
</comment>
<dbReference type="Pfam" id="PF13411">
    <property type="entry name" value="MerR_1"/>
    <property type="match status" value="1"/>
</dbReference>
<dbReference type="Proteomes" id="UP000540412">
    <property type="component" value="Unassembled WGS sequence"/>
</dbReference>
<dbReference type="Gene3D" id="1.10.1240.10">
    <property type="entry name" value="Methionine synthase domain"/>
    <property type="match status" value="1"/>
</dbReference>
<dbReference type="SUPFAM" id="SSF46955">
    <property type="entry name" value="Putative DNA-binding domain"/>
    <property type="match status" value="1"/>
</dbReference>
<dbReference type="RefSeq" id="WP_040753284.1">
    <property type="nucleotide sequence ID" value="NZ_JACHIT010000002.1"/>
</dbReference>
<dbReference type="EMBL" id="JACHIT010000002">
    <property type="protein sequence ID" value="MBB5918308.1"/>
    <property type="molecule type" value="Genomic_DNA"/>
</dbReference>
<accession>A0A7W9PMN6</accession>
<dbReference type="SMART" id="SM00422">
    <property type="entry name" value="HTH_MERR"/>
    <property type="match status" value="1"/>
</dbReference>
<evidence type="ECO:0000313" key="3">
    <source>
        <dbReference type="Proteomes" id="UP000540412"/>
    </source>
</evidence>
<gene>
    <name evidence="2" type="ORF">BJY24_007220</name>
</gene>
<evidence type="ECO:0000259" key="1">
    <source>
        <dbReference type="PROSITE" id="PS50937"/>
    </source>
</evidence>
<dbReference type="PROSITE" id="PS50937">
    <property type="entry name" value="HTH_MERR_2"/>
    <property type="match status" value="1"/>
</dbReference>